<keyword evidence="3" id="KW-1185">Reference proteome</keyword>
<reference evidence="2 3" key="1">
    <citation type="submission" date="2022-10" db="EMBL/GenBank/DDBJ databases">
        <title>The complete genomes of actinobacterial strains from the NBC collection.</title>
        <authorList>
            <person name="Joergensen T.S."/>
            <person name="Alvarez Arevalo M."/>
            <person name="Sterndorff E.B."/>
            <person name="Faurdal D."/>
            <person name="Vuksanovic O."/>
            <person name="Mourched A.-S."/>
            <person name="Charusanti P."/>
            <person name="Shaw S."/>
            <person name="Blin K."/>
            <person name="Weber T."/>
        </authorList>
    </citation>
    <scope>NUCLEOTIDE SEQUENCE [LARGE SCALE GENOMIC DNA]</scope>
    <source>
        <strain evidence="2 3">NBC_00123</strain>
    </source>
</reference>
<dbReference type="InterPro" id="IPR056077">
    <property type="entry name" value="DUF7660"/>
</dbReference>
<dbReference type="Pfam" id="PF24693">
    <property type="entry name" value="DUF7660"/>
    <property type="match status" value="1"/>
</dbReference>
<dbReference type="EMBL" id="CP108188">
    <property type="protein sequence ID" value="WTR74515.1"/>
    <property type="molecule type" value="Genomic_DNA"/>
</dbReference>
<sequence length="83" mass="9638">MSLAPDREVRSRDELVALVRELHQDYLRRGHEWENQSLDRFLEALAAWMDDSPGAYRNAGKQLPEEGDWPFLARALHAATVYE</sequence>
<protein>
    <recommendedName>
        <fullName evidence="1">DUF7660 domain-containing protein</fullName>
    </recommendedName>
</protein>
<gene>
    <name evidence="2" type="ORF">OG814_37145</name>
</gene>
<evidence type="ECO:0000313" key="2">
    <source>
        <dbReference type="EMBL" id="WTR74515.1"/>
    </source>
</evidence>
<dbReference type="Proteomes" id="UP001622594">
    <property type="component" value="Chromosome"/>
</dbReference>
<accession>A0ABZ1LP07</accession>
<proteinExistence type="predicted"/>
<dbReference type="RefSeq" id="WP_398166110.1">
    <property type="nucleotide sequence ID" value="NZ_CP108188.1"/>
</dbReference>
<evidence type="ECO:0000313" key="3">
    <source>
        <dbReference type="Proteomes" id="UP001622594"/>
    </source>
</evidence>
<name>A0ABZ1LP07_9ACTN</name>
<feature type="domain" description="DUF7660" evidence="1">
    <location>
        <begin position="11"/>
        <end position="83"/>
    </location>
</feature>
<organism evidence="2 3">
    <name type="scientific">Streptomyces zaomyceticus</name>
    <dbReference type="NCBI Taxonomy" id="68286"/>
    <lineage>
        <taxon>Bacteria</taxon>
        <taxon>Bacillati</taxon>
        <taxon>Actinomycetota</taxon>
        <taxon>Actinomycetes</taxon>
        <taxon>Kitasatosporales</taxon>
        <taxon>Streptomycetaceae</taxon>
        <taxon>Streptomyces</taxon>
    </lineage>
</organism>
<evidence type="ECO:0000259" key="1">
    <source>
        <dbReference type="Pfam" id="PF24693"/>
    </source>
</evidence>